<evidence type="ECO:0000313" key="5">
    <source>
        <dbReference type="EMBL" id="TFB24883.1"/>
    </source>
</evidence>
<comment type="subcellular location">
    <subcellularLocation>
        <location evidence="1">Membrane</location>
        <topology evidence="1">Multi-pass membrane protein</topology>
    </subcellularLocation>
</comment>
<protein>
    <submittedName>
        <fullName evidence="5">Na+/H+ antiporter subunit G</fullName>
    </submittedName>
</protein>
<feature type="transmembrane region" description="Helical" evidence="4">
    <location>
        <begin position="40"/>
        <end position="58"/>
    </location>
</feature>
<feature type="transmembrane region" description="Helical" evidence="4">
    <location>
        <begin position="6"/>
        <end position="28"/>
    </location>
</feature>
<keyword evidence="6" id="KW-1185">Reference proteome</keyword>
<dbReference type="RefSeq" id="WP_134338344.1">
    <property type="nucleotide sequence ID" value="NZ_SOPW01000001.1"/>
</dbReference>
<dbReference type="NCBIfam" id="NF009314">
    <property type="entry name" value="PRK12674.1-2"/>
    <property type="match status" value="1"/>
</dbReference>
<dbReference type="Proteomes" id="UP000297975">
    <property type="component" value="Unassembled WGS sequence"/>
</dbReference>
<proteinExistence type="inferred from homology"/>
<dbReference type="OrthoDB" id="9806575at2"/>
<keyword evidence="4" id="KW-1133">Transmembrane helix</keyword>
<keyword evidence="4" id="KW-0812">Transmembrane</keyword>
<accession>A0A4Y8IUZ4</accession>
<evidence type="ECO:0000256" key="3">
    <source>
        <dbReference type="ARBA" id="ARBA00022449"/>
    </source>
</evidence>
<dbReference type="GO" id="GO:0015385">
    <property type="term" value="F:sodium:proton antiporter activity"/>
    <property type="evidence" value="ECO:0007669"/>
    <property type="project" value="TreeGrafter"/>
</dbReference>
<dbReference type="Pfam" id="PF03334">
    <property type="entry name" value="PhaG_MnhG_YufB"/>
    <property type="match status" value="1"/>
</dbReference>
<dbReference type="GO" id="GO:0016020">
    <property type="term" value="C:membrane"/>
    <property type="evidence" value="ECO:0007669"/>
    <property type="project" value="UniProtKB-SubCell"/>
</dbReference>
<evidence type="ECO:0000256" key="4">
    <source>
        <dbReference type="SAM" id="Phobius"/>
    </source>
</evidence>
<evidence type="ECO:0000256" key="2">
    <source>
        <dbReference type="ARBA" id="ARBA00008404"/>
    </source>
</evidence>
<keyword evidence="3" id="KW-0813">Transport</keyword>
<name>A0A4Y8IUZ4_9BACI</name>
<dbReference type="AlphaFoldDB" id="A0A4Y8IUZ4"/>
<organism evidence="5 6">
    <name type="scientific">Filobacillus milosensis</name>
    <dbReference type="NCBI Taxonomy" id="94137"/>
    <lineage>
        <taxon>Bacteria</taxon>
        <taxon>Bacillati</taxon>
        <taxon>Bacillota</taxon>
        <taxon>Bacilli</taxon>
        <taxon>Bacillales</taxon>
        <taxon>Bacillaceae</taxon>
        <taxon>Filobacillus</taxon>
    </lineage>
</organism>
<comment type="caution">
    <text evidence="5">The sequence shown here is derived from an EMBL/GenBank/DDBJ whole genome shotgun (WGS) entry which is preliminary data.</text>
</comment>
<dbReference type="PANTHER" id="PTHR34703:SF1">
    <property type="entry name" value="ANTIPORTER SUBUNIT MNHG2-RELATED"/>
    <property type="match status" value="1"/>
</dbReference>
<comment type="similarity">
    <text evidence="2">Belongs to the CPA3 antiporters (TC 2.A.63) subunit G family.</text>
</comment>
<gene>
    <name evidence="5" type="ORF">E3U55_00380</name>
</gene>
<keyword evidence="4" id="KW-0472">Membrane</keyword>
<sequence length="114" mass="12411">MIEIIISLLLLLGTFFVISGSIGILRFPDIYTRLHAATKAATLGVAGVLLGAFVFLYVENGIISGKLILGIIFILITAPVTGHMISRAAHQTGVRLWKHSIRDELKNDQKKNNA</sequence>
<keyword evidence="3" id="KW-0050">Antiport</keyword>
<dbReference type="NCBIfam" id="TIGR01300">
    <property type="entry name" value="CPA3_mnhG_phaG"/>
    <property type="match status" value="1"/>
</dbReference>
<evidence type="ECO:0000256" key="1">
    <source>
        <dbReference type="ARBA" id="ARBA00004141"/>
    </source>
</evidence>
<evidence type="ECO:0000313" key="6">
    <source>
        <dbReference type="Proteomes" id="UP000297975"/>
    </source>
</evidence>
<dbReference type="EMBL" id="SOPW01000001">
    <property type="protein sequence ID" value="TFB24883.1"/>
    <property type="molecule type" value="Genomic_DNA"/>
</dbReference>
<feature type="transmembrane region" description="Helical" evidence="4">
    <location>
        <begin position="64"/>
        <end position="85"/>
    </location>
</feature>
<reference evidence="5 6" key="1">
    <citation type="submission" date="2019-03" db="EMBL/GenBank/DDBJ databases">
        <authorList>
            <person name="He R.-H."/>
        </authorList>
    </citation>
    <scope>NUCLEOTIDE SEQUENCE [LARGE SCALE GENOMIC DNA]</scope>
    <source>
        <strain evidence="6">SH 714</strain>
    </source>
</reference>
<dbReference type="InterPro" id="IPR005133">
    <property type="entry name" value="PhaG_MnhG_YufB"/>
</dbReference>
<dbReference type="PANTHER" id="PTHR34703">
    <property type="entry name" value="ANTIPORTER SUBUNIT MNHG2-RELATED"/>
    <property type="match status" value="1"/>
</dbReference>